<dbReference type="PANTHER" id="PTHR13152:SF0">
    <property type="entry name" value="GENERAL TRANSCRIPTION FACTOR IIH SUBUNIT 4"/>
    <property type="match status" value="1"/>
</dbReference>
<comment type="similarity">
    <text evidence="3 9">Belongs to the TFB2 family.</text>
</comment>
<gene>
    <name evidence="11" type="ORF">EYC84_007026</name>
</gene>
<dbReference type="GO" id="GO:0003690">
    <property type="term" value="F:double-stranded DNA binding"/>
    <property type="evidence" value="ECO:0007669"/>
    <property type="project" value="TreeGrafter"/>
</dbReference>
<comment type="subcellular location">
    <subcellularLocation>
        <location evidence="2 9">Nucleus</location>
    </subcellularLocation>
</comment>
<evidence type="ECO:0000256" key="9">
    <source>
        <dbReference type="RuleBase" id="RU364024"/>
    </source>
</evidence>
<dbReference type="Pfam" id="PF18307">
    <property type="entry name" value="Tfb2_C"/>
    <property type="match status" value="1"/>
</dbReference>
<evidence type="ECO:0000256" key="4">
    <source>
        <dbReference type="ARBA" id="ARBA00022763"/>
    </source>
</evidence>
<organism evidence="11 12">
    <name type="scientific">Monilinia fructicola</name>
    <name type="common">Brown rot fungus</name>
    <name type="synonym">Ciboria fructicola</name>
    <dbReference type="NCBI Taxonomy" id="38448"/>
    <lineage>
        <taxon>Eukaryota</taxon>
        <taxon>Fungi</taxon>
        <taxon>Dikarya</taxon>
        <taxon>Ascomycota</taxon>
        <taxon>Pezizomycotina</taxon>
        <taxon>Leotiomycetes</taxon>
        <taxon>Helotiales</taxon>
        <taxon>Sclerotiniaceae</taxon>
        <taxon>Monilinia</taxon>
    </lineage>
</organism>
<proteinExistence type="inferred from homology"/>
<accession>A0A5M9K815</accession>
<keyword evidence="6 9" id="KW-0804">Transcription</keyword>
<dbReference type="FunFam" id="3.30.70.2610:FF:000001">
    <property type="entry name" value="General transcription factor IIH subunit 4"/>
    <property type="match status" value="1"/>
</dbReference>
<dbReference type="VEuPathDB" id="FungiDB:MFRU_023g00770"/>
<keyword evidence="5 9" id="KW-0805">Transcription regulation</keyword>
<keyword evidence="8 9" id="KW-0539">Nucleus</keyword>
<dbReference type="GO" id="GO:0001671">
    <property type="term" value="F:ATPase activator activity"/>
    <property type="evidence" value="ECO:0007669"/>
    <property type="project" value="InterPro"/>
</dbReference>
<evidence type="ECO:0000256" key="8">
    <source>
        <dbReference type="ARBA" id="ARBA00023242"/>
    </source>
</evidence>
<evidence type="ECO:0000256" key="6">
    <source>
        <dbReference type="ARBA" id="ARBA00023163"/>
    </source>
</evidence>
<dbReference type="InterPro" id="IPR004598">
    <property type="entry name" value="TFIIH_p52/Tfb2"/>
</dbReference>
<keyword evidence="12" id="KW-1185">Reference proteome</keyword>
<evidence type="ECO:0000256" key="3">
    <source>
        <dbReference type="ARBA" id="ARBA00007132"/>
    </source>
</evidence>
<dbReference type="Proteomes" id="UP000322873">
    <property type="component" value="Unassembled WGS sequence"/>
</dbReference>
<dbReference type="AlphaFoldDB" id="A0A5M9K815"/>
<evidence type="ECO:0000313" key="11">
    <source>
        <dbReference type="EMBL" id="KAA8577010.1"/>
    </source>
</evidence>
<protein>
    <recommendedName>
        <fullName evidence="9">RNA polymerase II transcription factor B subunit 2</fullName>
    </recommendedName>
</protein>
<reference evidence="11 12" key="1">
    <citation type="submission" date="2019-06" db="EMBL/GenBank/DDBJ databases">
        <title>Genome Sequence of the Brown Rot Fungal Pathogen Monilinia fructicola.</title>
        <authorList>
            <person name="De Miccolis Angelini R.M."/>
            <person name="Landi L."/>
            <person name="Abate D."/>
            <person name="Pollastro S."/>
            <person name="Romanazzi G."/>
            <person name="Faretra F."/>
        </authorList>
    </citation>
    <scope>NUCLEOTIDE SEQUENCE [LARGE SCALE GENOMIC DNA]</scope>
    <source>
        <strain evidence="11 12">Mfrc123</strain>
    </source>
</reference>
<feature type="domain" description="Transcription factor Tfb2 C-terminal" evidence="10">
    <location>
        <begin position="407"/>
        <end position="472"/>
    </location>
</feature>
<dbReference type="Gene3D" id="3.30.70.2610">
    <property type="match status" value="1"/>
</dbReference>
<sequence>MIFADHREYSSQHVRLKSCVVRVPGETARHHLSKIVPATFHVFGHFQAHAPASCQNLRDGIALHAQAPASDSFGSMGKKDQALSLLSRLHIVDITALSREDPQTVALTKSFGASLRLALTGGGNHQSFGVPSSDLIAPHVDIDFLDVHARMQWEGILHYMVNSVGAGSGHEGKGPANSVKTLLDAGKLVTRGRGVGITQAGFSFLLQEANAQVWTLLLLWIENAESMGMDSVDVLSFLFMLGSLELGRAYSTTTLTDAQHNMLGNLIDFGLIYLPPSAPTQFFPTSLATTLTSDASALRTVSAAFDAASKSAASQKGFIIIETNYRLYAYTNSPLQIAVLSLFTKLHSRYPNMVSGRISRESIRLAIAHGITSDQIISYLSTHAHPQLVKASSAAHGGPVLPPTVVDQIRLWQLENERMKSVPGFLFKDFEGQKEYEACARYAEEVGVLVWKHDAKRMFFVTRVEQLRDYIKARKIK</sequence>
<dbReference type="InterPro" id="IPR040662">
    <property type="entry name" value="Tfb2_C"/>
</dbReference>
<dbReference type="GO" id="GO:0000439">
    <property type="term" value="C:transcription factor TFIIH core complex"/>
    <property type="evidence" value="ECO:0007669"/>
    <property type="project" value="InterPro"/>
</dbReference>
<dbReference type="GO" id="GO:0005675">
    <property type="term" value="C:transcription factor TFIIH holo complex"/>
    <property type="evidence" value="ECO:0007669"/>
    <property type="project" value="TreeGrafter"/>
</dbReference>
<dbReference type="PANTHER" id="PTHR13152">
    <property type="entry name" value="TFIIH, POLYPEPTIDE 4"/>
    <property type="match status" value="1"/>
</dbReference>
<evidence type="ECO:0000256" key="5">
    <source>
        <dbReference type="ARBA" id="ARBA00023015"/>
    </source>
</evidence>
<evidence type="ECO:0000256" key="1">
    <source>
        <dbReference type="ARBA" id="ARBA00002817"/>
    </source>
</evidence>
<name>A0A5M9K815_MONFR</name>
<dbReference type="GO" id="GO:0006289">
    <property type="term" value="P:nucleotide-excision repair"/>
    <property type="evidence" value="ECO:0007669"/>
    <property type="project" value="InterPro"/>
</dbReference>
<dbReference type="NCBIfam" id="TIGR00625">
    <property type="entry name" value="tfb2"/>
    <property type="match status" value="1"/>
</dbReference>
<keyword evidence="7 9" id="KW-0234">DNA repair</keyword>
<evidence type="ECO:0000256" key="2">
    <source>
        <dbReference type="ARBA" id="ARBA00004123"/>
    </source>
</evidence>
<keyword evidence="4 9" id="KW-0227">DNA damage</keyword>
<dbReference type="Pfam" id="PF03849">
    <property type="entry name" value="Tfb2"/>
    <property type="match status" value="1"/>
</dbReference>
<dbReference type="EMBL" id="VICG01000001">
    <property type="protein sequence ID" value="KAA8577010.1"/>
    <property type="molecule type" value="Genomic_DNA"/>
</dbReference>
<evidence type="ECO:0000259" key="10">
    <source>
        <dbReference type="Pfam" id="PF18307"/>
    </source>
</evidence>
<evidence type="ECO:0000256" key="7">
    <source>
        <dbReference type="ARBA" id="ARBA00023204"/>
    </source>
</evidence>
<comment type="caution">
    <text evidence="11">The sequence shown here is derived from an EMBL/GenBank/DDBJ whole genome shotgun (WGS) entry which is preliminary data.</text>
</comment>
<evidence type="ECO:0000313" key="12">
    <source>
        <dbReference type="Proteomes" id="UP000322873"/>
    </source>
</evidence>
<dbReference type="GO" id="GO:0006366">
    <property type="term" value="P:transcription by RNA polymerase II"/>
    <property type="evidence" value="ECO:0007669"/>
    <property type="project" value="UniProtKB-ARBA"/>
</dbReference>
<comment type="function">
    <text evidence="1">Component of the general transcription and DNA repair factor IIH (TFIIH) core complex, which is involved in general and transcription-coupled nucleotide excision repair (NER) of damaged DNA and, when complexed to TFIIK, in RNA transcription by RNA polymerase II. In NER, TFIIH acts by opening DNA around the lesion to allow the excision of the damaged oligonucleotide and its replacement by a new DNA fragment. In transcription, TFIIH has an essential role in transcription initiation. When the pre-initiation complex (PIC) has been established, TFIIH is required for promoter opening and promoter escape. Phosphorylation of the C-terminal tail (CTD) of the largest subunit of RNA polymerase II by the kinase module TFIIK controls the initiation of transcription.</text>
</comment>
<comment type="function">
    <text evidence="9">Component of the general transcription and DNA repair factor IIH (TFIIH) core complex which is involved in general and transcription-coupled nucleotide excision repair (NER) of damaged DNA.</text>
</comment>